<accession>W0QA31</accession>
<comment type="similarity">
    <text evidence="3">Belongs to the FdhD family.</text>
</comment>
<dbReference type="Gene3D" id="3.10.20.10">
    <property type="match status" value="1"/>
</dbReference>
<dbReference type="SUPFAM" id="SSF53927">
    <property type="entry name" value="Cytidine deaminase-like"/>
    <property type="match status" value="1"/>
</dbReference>
<dbReference type="EMBL" id="CP006943">
    <property type="protein sequence ID" value="AHG75157.1"/>
    <property type="molecule type" value="Genomic_DNA"/>
</dbReference>
<comment type="subcellular location">
    <subcellularLocation>
        <location evidence="3">Cytoplasm</location>
    </subcellularLocation>
</comment>
<evidence type="ECO:0000313" key="4">
    <source>
        <dbReference type="EMBL" id="AHG75157.1"/>
    </source>
</evidence>
<dbReference type="PANTHER" id="PTHR30592">
    <property type="entry name" value="FORMATE DEHYDROGENASE"/>
    <property type="match status" value="1"/>
</dbReference>
<keyword evidence="5" id="KW-1185">Reference proteome</keyword>
<dbReference type="PANTHER" id="PTHR30592:SF1">
    <property type="entry name" value="SULFUR CARRIER PROTEIN FDHD"/>
    <property type="match status" value="1"/>
</dbReference>
<comment type="function">
    <text evidence="3">Required for formate dehydrogenase (FDH) activity. Acts as a sulfur carrier protein that transfers sulfur from IscS to the molybdenum cofactor prior to its insertion into FDH.</text>
</comment>
<dbReference type="PIRSF" id="PIRSF015626">
    <property type="entry name" value="FdhD"/>
    <property type="match status" value="1"/>
</dbReference>
<dbReference type="GO" id="GO:0097163">
    <property type="term" value="F:sulfur carrier activity"/>
    <property type="evidence" value="ECO:0007669"/>
    <property type="project" value="UniProtKB-UniRule"/>
</dbReference>
<evidence type="ECO:0000313" key="5">
    <source>
        <dbReference type="Proteomes" id="UP000066995"/>
    </source>
</evidence>
<dbReference type="KEGG" id="mvi:X808_6340"/>
<keyword evidence="2 3" id="KW-0501">Molybdenum cofactor biosynthesis</keyword>
<gene>
    <name evidence="3" type="primary">fdhD</name>
    <name evidence="4" type="ORF">X808_6340</name>
</gene>
<dbReference type="Proteomes" id="UP000066995">
    <property type="component" value="Chromosome"/>
</dbReference>
<dbReference type="STRING" id="1433287.X808_6340"/>
<evidence type="ECO:0000256" key="3">
    <source>
        <dbReference type="HAMAP-Rule" id="MF_00187"/>
    </source>
</evidence>
<dbReference type="HOGENOM" id="CLU_056887_2_0_6"/>
<feature type="binding site" evidence="3">
    <location>
        <begin position="258"/>
        <end position="263"/>
    </location>
    <ligand>
        <name>Mo-bis(molybdopterin guanine dinucleotide)</name>
        <dbReference type="ChEBI" id="CHEBI:60539"/>
    </ligand>
</feature>
<dbReference type="PATRIC" id="fig|1433287.3.peg.631"/>
<feature type="active site" description="Cysteine persulfide intermediate" evidence="3">
    <location>
        <position position="118"/>
    </location>
</feature>
<dbReference type="Pfam" id="PF02634">
    <property type="entry name" value="FdhD-NarQ"/>
    <property type="match status" value="1"/>
</dbReference>
<dbReference type="GO" id="GO:0006777">
    <property type="term" value="P:Mo-molybdopterin cofactor biosynthetic process"/>
    <property type="evidence" value="ECO:0007669"/>
    <property type="project" value="UniProtKB-UniRule"/>
</dbReference>
<dbReference type="GO" id="GO:0016783">
    <property type="term" value="F:sulfurtransferase activity"/>
    <property type="evidence" value="ECO:0007669"/>
    <property type="project" value="InterPro"/>
</dbReference>
<dbReference type="InterPro" id="IPR016193">
    <property type="entry name" value="Cytidine_deaminase-like"/>
</dbReference>
<evidence type="ECO:0000256" key="1">
    <source>
        <dbReference type="ARBA" id="ARBA00022490"/>
    </source>
</evidence>
<keyword evidence="1 3" id="KW-0963">Cytoplasm</keyword>
<dbReference type="HAMAP" id="MF_00187">
    <property type="entry name" value="FdhD"/>
    <property type="match status" value="1"/>
</dbReference>
<sequence length="276" mass="30525">MEETNIVNKITKIDAKKLLFSTTELKQQNCEDNLISEVPVALVYNGISHTVMMTTPSDLDDFALGFSLAEGILNSPQELYGLDVIEQENGVEIQLEISTRQFVALKDKRRSMAGRTGCGICGVEQLEQVNQSCKIVKRNNRLQGVNPLILESCLEQLKNAQILSKETGASHAAAFFSMQGELLAIREDVGRHVALDKLIGWYAKASYPNGFVFVTSRASFEMVQKCLAVGIEMLCAISATTEMAVKMARDNQFTLLAFTRKGKSTIYSGEERLSLK</sequence>
<reference evidence="4 5" key="1">
    <citation type="submission" date="2013-12" db="EMBL/GenBank/DDBJ databases">
        <title>Annotation of the Mannheimia varigena USDA-ARS-USMARC-1296 complete genome.</title>
        <authorList>
            <person name="Harhay G.P."/>
            <person name="Clawson M.L."/>
            <person name="Murray R.W."/>
            <person name="Lubbers B.V."/>
            <person name="Heaton M.P."/>
            <person name="Chitko-Mckown C.G."/>
            <person name="Harhay D.M."/>
            <person name="Smith T.P.L."/>
        </authorList>
    </citation>
    <scope>NUCLEOTIDE SEQUENCE [LARGE SCALE GENOMIC DNA]</scope>
    <source>
        <strain evidence="4 5">USDA-ARS-USMARC-1296</strain>
    </source>
</reference>
<proteinExistence type="inferred from homology"/>
<evidence type="ECO:0000256" key="2">
    <source>
        <dbReference type="ARBA" id="ARBA00023150"/>
    </source>
</evidence>
<name>W0QA31_9PAST</name>
<dbReference type="InterPro" id="IPR003786">
    <property type="entry name" value="FdhD"/>
</dbReference>
<protein>
    <recommendedName>
        <fullName evidence="3">Sulfur carrier protein FdhD</fullName>
    </recommendedName>
</protein>
<dbReference type="eggNOG" id="COG1526">
    <property type="taxonomic scope" value="Bacteria"/>
</dbReference>
<dbReference type="AlphaFoldDB" id="W0QA31"/>
<dbReference type="Gene3D" id="3.40.140.10">
    <property type="entry name" value="Cytidine Deaminase, domain 2"/>
    <property type="match status" value="1"/>
</dbReference>
<organism evidence="4 5">
    <name type="scientific">Mannheimia varigena USDA-ARS-USMARC-1296</name>
    <dbReference type="NCBI Taxonomy" id="1433287"/>
    <lineage>
        <taxon>Bacteria</taxon>
        <taxon>Pseudomonadati</taxon>
        <taxon>Pseudomonadota</taxon>
        <taxon>Gammaproteobacteria</taxon>
        <taxon>Pasteurellales</taxon>
        <taxon>Pasteurellaceae</taxon>
        <taxon>Mannheimia</taxon>
    </lineage>
</organism>
<dbReference type="NCBIfam" id="TIGR00129">
    <property type="entry name" value="fdhD_narQ"/>
    <property type="match status" value="1"/>
</dbReference>
<dbReference type="GO" id="GO:0005737">
    <property type="term" value="C:cytoplasm"/>
    <property type="evidence" value="ECO:0007669"/>
    <property type="project" value="UniProtKB-SubCell"/>
</dbReference>